<evidence type="ECO:0000313" key="4">
    <source>
        <dbReference type="EMBL" id="KAF2703361.1"/>
    </source>
</evidence>
<dbReference type="InterPro" id="IPR056186">
    <property type="entry name" value="PDZ_CPAF-rel"/>
</dbReference>
<gene>
    <name evidence="4" type="ORF">K504DRAFT_495506</name>
</gene>
<dbReference type="Gene3D" id="3.90.226.10">
    <property type="entry name" value="2-enoyl-CoA Hydratase, Chain A, domain 1"/>
    <property type="match status" value="1"/>
</dbReference>
<feature type="chain" id="PRO_5026194158" evidence="1">
    <location>
        <begin position="23"/>
        <end position="869"/>
    </location>
</feature>
<proteinExistence type="predicted"/>
<dbReference type="InterPro" id="IPR052766">
    <property type="entry name" value="S41A_metabolite_peptidase"/>
</dbReference>
<dbReference type="Proteomes" id="UP000799428">
    <property type="component" value="Unassembled WGS sequence"/>
</dbReference>
<dbReference type="Pfam" id="PF03572">
    <property type="entry name" value="Peptidase_S41"/>
    <property type="match status" value="1"/>
</dbReference>
<feature type="domain" description="Tail specific protease" evidence="2">
    <location>
        <begin position="372"/>
        <end position="515"/>
    </location>
</feature>
<keyword evidence="1" id="KW-0732">Signal</keyword>
<dbReference type="AlphaFoldDB" id="A0A6G1JT18"/>
<dbReference type="InterPro" id="IPR029045">
    <property type="entry name" value="ClpP/crotonase-like_dom_sf"/>
</dbReference>
<evidence type="ECO:0000259" key="2">
    <source>
        <dbReference type="Pfam" id="PF03572"/>
    </source>
</evidence>
<evidence type="ECO:0000256" key="1">
    <source>
        <dbReference type="SAM" id="SignalP"/>
    </source>
</evidence>
<feature type="domain" description="CPAF-like PDZ" evidence="3">
    <location>
        <begin position="164"/>
        <end position="284"/>
    </location>
</feature>
<evidence type="ECO:0000313" key="5">
    <source>
        <dbReference type="Proteomes" id="UP000799428"/>
    </source>
</evidence>
<dbReference type="PANTHER" id="PTHR37049:SF5">
    <property type="entry name" value="TAIL SPECIFIC PROTEASE DOMAIN-CONTAINING PROTEIN"/>
    <property type="match status" value="1"/>
</dbReference>
<name>A0A6G1JT18_9PLEO</name>
<accession>A0A6G1JT18</accession>
<dbReference type="PANTHER" id="PTHR37049">
    <property type="entry name" value="PEPTIDASE S41 FAMILY PROTEIN"/>
    <property type="match status" value="1"/>
</dbReference>
<dbReference type="Pfam" id="PF23658">
    <property type="entry name" value="PDZ_CPAF_rel"/>
    <property type="match status" value="1"/>
</dbReference>
<sequence length="869" mass="94971">MFSRRIILAVSLSSILFPAVLSSPTPLNHPKTIRVRQADSATSQSSACGAIYDALNDGYAYHYAIDAYACLISVPFNGAVATRFIKYVNETIQFQSTLAYLKDPPTGYQQPAVDVLSELSKIQFNVTNNIYQNQYQFEVDVQHLLFKAHDAHLYFSGGITSAFTFQAPYAITAASPDGKSLPKIYITNDVIESRDQGWTPSPIKTINNEDAVEYLTKFANLNAVGGIEPHADWNQLFDTPALYTQGRGSIWETSVSFYPGDEISLVMDNGTEYFDNWFALWNRPYQTGPLTTGGDFYNYFVLGLIPASYNASEGGYNPAYTPPIGHRVAPTPDYSWRNVTNRAYPDPDVQQALLGVSTEGILSGYFLPDADAAVLSIPSFGQYAWGIGNFSDTVSNFIDEATDANLTRLVIDLQQNTGGVVELAFSTFRRFFPDVEPFAGSRRRNHHLGDILGEAYTTYFDGLNPADADTQYNDTLADEWVMTPRLNAASGQSFSSWAEYIGPVQFNGDSFSLTERFNLSSYNYSLALFDGWAPLGYAPEAPLDYTQPPFKAENIVLLTDGACSSACALLVEMFLQVGVKTVTAGGRPVNGPMQAVGGTRGAVIYSADQIDYHLLNLGSPAFGLNDTTLATVPQLTESGFRDPGVYTAVLAVNLRDQVRPNDTTPLQFKYEAADCRIFYTLDNVYNMSRLWRDTVTAAFEDSSVCVEDSTGYTNFTKDAPQPLLNVPYSVDLDFGGPDSVVVAGDLNLSGGPQAGLPAWSNTVQPCVTIHTEYKTFHICSQSNKFCEDVQARPCSDPSAPLVDAIACVPHTTMESECPPGTDFITLEHAIFRLPSTRLSHSLGSGSSKAVLNGACFPNRSFTDLCQPGV</sequence>
<dbReference type="OrthoDB" id="27214at2759"/>
<protein>
    <submittedName>
        <fullName evidence="4">Uncharacterized protein</fullName>
    </submittedName>
</protein>
<dbReference type="InterPro" id="IPR005151">
    <property type="entry name" value="Tail-specific_protease"/>
</dbReference>
<keyword evidence="5" id="KW-1185">Reference proteome</keyword>
<organism evidence="4 5">
    <name type="scientific">Pleomassaria siparia CBS 279.74</name>
    <dbReference type="NCBI Taxonomy" id="1314801"/>
    <lineage>
        <taxon>Eukaryota</taxon>
        <taxon>Fungi</taxon>
        <taxon>Dikarya</taxon>
        <taxon>Ascomycota</taxon>
        <taxon>Pezizomycotina</taxon>
        <taxon>Dothideomycetes</taxon>
        <taxon>Pleosporomycetidae</taxon>
        <taxon>Pleosporales</taxon>
        <taxon>Pleomassariaceae</taxon>
        <taxon>Pleomassaria</taxon>
    </lineage>
</organism>
<dbReference type="EMBL" id="MU005787">
    <property type="protein sequence ID" value="KAF2703361.1"/>
    <property type="molecule type" value="Genomic_DNA"/>
</dbReference>
<dbReference type="SUPFAM" id="SSF52096">
    <property type="entry name" value="ClpP/crotonase"/>
    <property type="match status" value="1"/>
</dbReference>
<evidence type="ECO:0000259" key="3">
    <source>
        <dbReference type="Pfam" id="PF23658"/>
    </source>
</evidence>
<feature type="signal peptide" evidence="1">
    <location>
        <begin position="1"/>
        <end position="22"/>
    </location>
</feature>
<dbReference type="GO" id="GO:0008236">
    <property type="term" value="F:serine-type peptidase activity"/>
    <property type="evidence" value="ECO:0007669"/>
    <property type="project" value="InterPro"/>
</dbReference>
<dbReference type="GO" id="GO:0006508">
    <property type="term" value="P:proteolysis"/>
    <property type="evidence" value="ECO:0007669"/>
    <property type="project" value="InterPro"/>
</dbReference>
<reference evidence="4" key="1">
    <citation type="journal article" date="2020" name="Stud. Mycol.">
        <title>101 Dothideomycetes genomes: a test case for predicting lifestyles and emergence of pathogens.</title>
        <authorList>
            <person name="Haridas S."/>
            <person name="Albert R."/>
            <person name="Binder M."/>
            <person name="Bloem J."/>
            <person name="Labutti K."/>
            <person name="Salamov A."/>
            <person name="Andreopoulos B."/>
            <person name="Baker S."/>
            <person name="Barry K."/>
            <person name="Bills G."/>
            <person name="Bluhm B."/>
            <person name="Cannon C."/>
            <person name="Castanera R."/>
            <person name="Culley D."/>
            <person name="Daum C."/>
            <person name="Ezra D."/>
            <person name="Gonzalez J."/>
            <person name="Henrissat B."/>
            <person name="Kuo A."/>
            <person name="Liang C."/>
            <person name="Lipzen A."/>
            <person name="Lutzoni F."/>
            <person name="Magnuson J."/>
            <person name="Mondo S."/>
            <person name="Nolan M."/>
            <person name="Ohm R."/>
            <person name="Pangilinan J."/>
            <person name="Park H.-J."/>
            <person name="Ramirez L."/>
            <person name="Alfaro M."/>
            <person name="Sun H."/>
            <person name="Tritt A."/>
            <person name="Yoshinaga Y."/>
            <person name="Zwiers L.-H."/>
            <person name="Turgeon B."/>
            <person name="Goodwin S."/>
            <person name="Spatafora J."/>
            <person name="Crous P."/>
            <person name="Grigoriev I."/>
        </authorList>
    </citation>
    <scope>NUCLEOTIDE SEQUENCE</scope>
    <source>
        <strain evidence="4">CBS 279.74</strain>
    </source>
</reference>